<proteinExistence type="predicted"/>
<comment type="caution">
    <text evidence="1">The sequence shown here is derived from an EMBL/GenBank/DDBJ whole genome shotgun (WGS) entry which is preliminary data.</text>
</comment>
<sequence>YWSEMFLDSLSEDSSNSVIAGITMSSNG</sequence>
<protein>
    <submittedName>
        <fullName evidence="1">Uncharacterized protein</fullName>
    </submittedName>
</protein>
<dbReference type="EMBL" id="BKCJ010962504">
    <property type="protein sequence ID" value="GFC54761.1"/>
    <property type="molecule type" value="Genomic_DNA"/>
</dbReference>
<dbReference type="AlphaFoldDB" id="A0A699Q7L8"/>
<organism evidence="1">
    <name type="scientific">Tanacetum cinerariifolium</name>
    <name type="common">Dalmatian daisy</name>
    <name type="synonym">Chrysanthemum cinerariifolium</name>
    <dbReference type="NCBI Taxonomy" id="118510"/>
    <lineage>
        <taxon>Eukaryota</taxon>
        <taxon>Viridiplantae</taxon>
        <taxon>Streptophyta</taxon>
        <taxon>Embryophyta</taxon>
        <taxon>Tracheophyta</taxon>
        <taxon>Spermatophyta</taxon>
        <taxon>Magnoliopsida</taxon>
        <taxon>eudicotyledons</taxon>
        <taxon>Gunneridae</taxon>
        <taxon>Pentapetalae</taxon>
        <taxon>asterids</taxon>
        <taxon>campanulids</taxon>
        <taxon>Asterales</taxon>
        <taxon>Asteraceae</taxon>
        <taxon>Asteroideae</taxon>
        <taxon>Anthemideae</taxon>
        <taxon>Anthemidinae</taxon>
        <taxon>Tanacetum</taxon>
    </lineage>
</organism>
<accession>A0A699Q7L8</accession>
<feature type="non-terminal residue" evidence="1">
    <location>
        <position position="1"/>
    </location>
</feature>
<gene>
    <name evidence="1" type="ORF">Tci_826731</name>
</gene>
<name>A0A699Q7L8_TANCI</name>
<reference evidence="1" key="1">
    <citation type="journal article" date="2019" name="Sci. Rep.">
        <title>Draft genome of Tanacetum cinerariifolium, the natural source of mosquito coil.</title>
        <authorList>
            <person name="Yamashiro T."/>
            <person name="Shiraishi A."/>
            <person name="Satake H."/>
            <person name="Nakayama K."/>
        </authorList>
    </citation>
    <scope>NUCLEOTIDE SEQUENCE</scope>
</reference>
<evidence type="ECO:0000313" key="1">
    <source>
        <dbReference type="EMBL" id="GFC54761.1"/>
    </source>
</evidence>